<dbReference type="OrthoDB" id="2161133at2759"/>
<evidence type="ECO:0000313" key="1">
    <source>
        <dbReference type="EMBL" id="GHP08761.1"/>
    </source>
</evidence>
<evidence type="ECO:0008006" key="3">
    <source>
        <dbReference type="Google" id="ProtNLM"/>
    </source>
</evidence>
<dbReference type="Gene3D" id="3.90.660.10">
    <property type="match status" value="1"/>
</dbReference>
<dbReference type="SUPFAM" id="SSF51905">
    <property type="entry name" value="FAD/NAD(P)-binding domain"/>
    <property type="match status" value="1"/>
</dbReference>
<dbReference type="Pfam" id="PF13450">
    <property type="entry name" value="NAD_binding_8"/>
    <property type="match status" value="1"/>
</dbReference>
<dbReference type="Proteomes" id="UP000660262">
    <property type="component" value="Unassembled WGS sequence"/>
</dbReference>
<evidence type="ECO:0000313" key="2">
    <source>
        <dbReference type="Proteomes" id="UP000660262"/>
    </source>
</evidence>
<sequence>MSASLKIGVVGAGVSGLTCATTLVRLLCKKKKGPGHKANFHIVVLEWGRGVGGRTAQRRVRKDGVEYKFDHAAPYFTAKTDAFRTGLLADWIANGLAAPFGDGDAYVGTPSNHAPCKAMSAALEASGYAEMRLGRHAKSAVYNDDEGTWRLTATRRSDGLDEVLELDALCLSDKLLVLPNEYAVLSPDDAARLLPPIPQHLGSRGCVVLLLAYRQPLFDDSSRPRVLTGRPGSVLDVAVCESAKPGRGNDNDAELWTVRSTASFAERHLIGESLRDETAAKEELLGAFSAVVGVESASSPHVFEVFAWDHSQPVDMISGASCSLDADRRLGVCGDFYGVGGVGGDDDDDVHGVEASARSGDALARALADAFL</sequence>
<proteinExistence type="predicted"/>
<dbReference type="PANTHER" id="PTHR16128">
    <property type="entry name" value="FAD/NAD(P)-BINDING OXIDOREDUCTASE FAMILY PROTEIN"/>
    <property type="match status" value="1"/>
</dbReference>
<accession>A0A830HTF2</accession>
<dbReference type="PANTHER" id="PTHR16128:SF5">
    <property type="entry name" value="FAD_NAD(P)-BINDING OXIDOREDUCTASE FAMILY PROTEIN"/>
    <property type="match status" value="1"/>
</dbReference>
<dbReference type="InterPro" id="IPR036188">
    <property type="entry name" value="FAD/NAD-bd_sf"/>
</dbReference>
<keyword evidence="2" id="KW-1185">Reference proteome</keyword>
<organism evidence="1 2">
    <name type="scientific">Pycnococcus provasolii</name>
    <dbReference type="NCBI Taxonomy" id="41880"/>
    <lineage>
        <taxon>Eukaryota</taxon>
        <taxon>Viridiplantae</taxon>
        <taxon>Chlorophyta</taxon>
        <taxon>Pseudoscourfieldiophyceae</taxon>
        <taxon>Pseudoscourfieldiales</taxon>
        <taxon>Pycnococcaceae</taxon>
        <taxon>Pycnococcus</taxon>
    </lineage>
</organism>
<name>A0A830HTF2_9CHLO</name>
<dbReference type="EMBL" id="BNJQ01000022">
    <property type="protein sequence ID" value="GHP08761.1"/>
    <property type="molecule type" value="Genomic_DNA"/>
</dbReference>
<dbReference type="Gene3D" id="3.50.50.60">
    <property type="entry name" value="FAD/NAD(P)-binding domain"/>
    <property type="match status" value="1"/>
</dbReference>
<protein>
    <recommendedName>
        <fullName evidence="3">Amine oxidase domain-containing protein</fullName>
    </recommendedName>
</protein>
<dbReference type="AlphaFoldDB" id="A0A830HTF2"/>
<reference evidence="1" key="1">
    <citation type="submission" date="2020-10" db="EMBL/GenBank/DDBJ databases">
        <title>Unveiling of a novel bifunctional photoreceptor, Dualchrome1, isolated from a cosmopolitan green alga.</title>
        <authorList>
            <person name="Suzuki S."/>
            <person name="Kawachi M."/>
        </authorList>
    </citation>
    <scope>NUCLEOTIDE SEQUENCE</scope>
    <source>
        <strain evidence="1">NIES 2893</strain>
    </source>
</reference>
<gene>
    <name evidence="1" type="ORF">PPROV_000749800</name>
</gene>
<comment type="caution">
    <text evidence="1">The sequence shown here is derived from an EMBL/GenBank/DDBJ whole genome shotgun (WGS) entry which is preliminary data.</text>
</comment>